<dbReference type="PANTHER" id="PTHR43335:SF2">
    <property type="entry name" value="ABC TRANSPORTER, ATP-BINDING PROTEIN"/>
    <property type="match status" value="1"/>
</dbReference>
<evidence type="ECO:0000256" key="2">
    <source>
        <dbReference type="ARBA" id="ARBA00022448"/>
    </source>
</evidence>
<dbReference type="AlphaFoldDB" id="A0A372GM22"/>
<dbReference type="InterPro" id="IPR003439">
    <property type="entry name" value="ABC_transporter-like_ATP-bd"/>
</dbReference>
<evidence type="ECO:0000256" key="1">
    <source>
        <dbReference type="ARBA" id="ARBA00005417"/>
    </source>
</evidence>
<dbReference type="Gene3D" id="3.40.50.300">
    <property type="entry name" value="P-loop containing nucleotide triphosphate hydrolases"/>
    <property type="match status" value="1"/>
</dbReference>
<feature type="domain" description="ABC transporter" evidence="5">
    <location>
        <begin position="13"/>
        <end position="242"/>
    </location>
</feature>
<organism evidence="6 7">
    <name type="scientific">Actinomadura spongiicola</name>
    <dbReference type="NCBI Taxonomy" id="2303421"/>
    <lineage>
        <taxon>Bacteria</taxon>
        <taxon>Bacillati</taxon>
        <taxon>Actinomycetota</taxon>
        <taxon>Actinomycetes</taxon>
        <taxon>Streptosporangiales</taxon>
        <taxon>Thermomonosporaceae</taxon>
        <taxon>Actinomadura</taxon>
    </lineage>
</organism>
<protein>
    <submittedName>
        <fullName evidence="6">ATP-binding cassette domain-containing protein</fullName>
    </submittedName>
</protein>
<evidence type="ECO:0000313" key="7">
    <source>
        <dbReference type="Proteomes" id="UP000262882"/>
    </source>
</evidence>
<evidence type="ECO:0000259" key="5">
    <source>
        <dbReference type="PROSITE" id="PS50893"/>
    </source>
</evidence>
<dbReference type="Pfam" id="PF00005">
    <property type="entry name" value="ABC_tran"/>
    <property type="match status" value="1"/>
</dbReference>
<reference evidence="6 7" key="1">
    <citation type="submission" date="2018-08" db="EMBL/GenBank/DDBJ databases">
        <title>Actinomadura spongicola sp. nov., isolated from marine sponge Leucetta chagosensis.</title>
        <authorList>
            <person name="Li L."/>
            <person name="Lin H.W."/>
        </authorList>
    </citation>
    <scope>NUCLEOTIDE SEQUENCE [LARGE SCALE GENOMIC DNA]</scope>
    <source>
        <strain evidence="6 7">LHW52907</strain>
    </source>
</reference>
<dbReference type="Proteomes" id="UP000262882">
    <property type="component" value="Unassembled WGS sequence"/>
</dbReference>
<comment type="caution">
    <text evidence="6">The sequence shown here is derived from an EMBL/GenBank/DDBJ whole genome shotgun (WGS) entry which is preliminary data.</text>
</comment>
<dbReference type="SUPFAM" id="SSF52540">
    <property type="entry name" value="P-loop containing nucleoside triphosphate hydrolases"/>
    <property type="match status" value="1"/>
</dbReference>
<dbReference type="GO" id="GO:0005524">
    <property type="term" value="F:ATP binding"/>
    <property type="evidence" value="ECO:0007669"/>
    <property type="project" value="UniProtKB-KW"/>
</dbReference>
<gene>
    <name evidence="6" type="ORF">D0T12_07485</name>
</gene>
<dbReference type="PROSITE" id="PS00211">
    <property type="entry name" value="ABC_TRANSPORTER_1"/>
    <property type="match status" value="1"/>
</dbReference>
<name>A0A372GM22_9ACTN</name>
<dbReference type="GO" id="GO:0016887">
    <property type="term" value="F:ATP hydrolysis activity"/>
    <property type="evidence" value="ECO:0007669"/>
    <property type="project" value="InterPro"/>
</dbReference>
<dbReference type="SMART" id="SM00382">
    <property type="entry name" value="AAA"/>
    <property type="match status" value="1"/>
</dbReference>
<keyword evidence="7" id="KW-1185">Reference proteome</keyword>
<dbReference type="OrthoDB" id="9804819at2"/>
<comment type="similarity">
    <text evidence="1">Belongs to the ABC transporter superfamily.</text>
</comment>
<dbReference type="InterPro" id="IPR003593">
    <property type="entry name" value="AAA+_ATPase"/>
</dbReference>
<dbReference type="PROSITE" id="PS50893">
    <property type="entry name" value="ABC_TRANSPORTER_2"/>
    <property type="match status" value="1"/>
</dbReference>
<sequence length="258" mass="27148">MPSGFGDEVDAIVRVSGLVQGYGRANVLAGVDLEIGPGVLGLLGPNGAGKTTLLRTLATTTPPRSGTVEICGTRVASERTARKARRGIGYLPQEFGYLPAFTVYDFVRYCSWLRGVPGRRAHEATVNAIAAVGLASRQKAKMKALSGGMLRRAGIASAIVGSPNLLLLDEPTVGLDPAQRLEFRGLLRSLENTAIVLSTHLVEDVAAICDNVIVMSEGRFLYYGPPRELAGIASADAPGDSPLEKGYMTVLTGNEVPA</sequence>
<keyword evidence="3" id="KW-0547">Nucleotide-binding</keyword>
<dbReference type="EMBL" id="QVNQ01000002">
    <property type="protein sequence ID" value="RFS86421.1"/>
    <property type="molecule type" value="Genomic_DNA"/>
</dbReference>
<dbReference type="InterPro" id="IPR017871">
    <property type="entry name" value="ABC_transporter-like_CS"/>
</dbReference>
<keyword evidence="2" id="KW-0813">Transport</keyword>
<accession>A0A372GM22</accession>
<keyword evidence="4 6" id="KW-0067">ATP-binding</keyword>
<evidence type="ECO:0000256" key="4">
    <source>
        <dbReference type="ARBA" id="ARBA00022840"/>
    </source>
</evidence>
<proteinExistence type="inferred from homology"/>
<evidence type="ECO:0000313" key="6">
    <source>
        <dbReference type="EMBL" id="RFS86421.1"/>
    </source>
</evidence>
<dbReference type="PANTHER" id="PTHR43335">
    <property type="entry name" value="ABC TRANSPORTER, ATP-BINDING PROTEIN"/>
    <property type="match status" value="1"/>
</dbReference>
<evidence type="ECO:0000256" key="3">
    <source>
        <dbReference type="ARBA" id="ARBA00022741"/>
    </source>
</evidence>
<dbReference type="InterPro" id="IPR027417">
    <property type="entry name" value="P-loop_NTPase"/>
</dbReference>